<dbReference type="AlphaFoldDB" id="A0A975BCY9"/>
<gene>
    <name evidence="2" type="ORF">dnl_54710</name>
</gene>
<evidence type="ECO:0000259" key="1">
    <source>
        <dbReference type="Pfam" id="PF14371"/>
    </source>
</evidence>
<organism evidence="2 3">
    <name type="scientific">Desulfonema limicola</name>
    <dbReference type="NCBI Taxonomy" id="45656"/>
    <lineage>
        <taxon>Bacteria</taxon>
        <taxon>Pseudomonadati</taxon>
        <taxon>Thermodesulfobacteriota</taxon>
        <taxon>Desulfobacteria</taxon>
        <taxon>Desulfobacterales</taxon>
        <taxon>Desulfococcaceae</taxon>
        <taxon>Desulfonema</taxon>
    </lineage>
</organism>
<name>A0A975BCY9_9BACT</name>
<dbReference type="Proteomes" id="UP000663720">
    <property type="component" value="Chromosome"/>
</dbReference>
<feature type="domain" description="DUF4412" evidence="1">
    <location>
        <begin position="65"/>
        <end position="215"/>
    </location>
</feature>
<reference evidence="2" key="1">
    <citation type="journal article" date="2021" name="Microb. Physiol.">
        <title>Proteogenomic Insights into the Physiology of Marine, Sulfate-Reducing, Filamentous Desulfonema limicola and Desulfonema magnum.</title>
        <authorList>
            <person name="Schnaars V."/>
            <person name="Wohlbrand L."/>
            <person name="Scheve S."/>
            <person name="Hinrichs C."/>
            <person name="Reinhardt R."/>
            <person name="Rabus R."/>
        </authorList>
    </citation>
    <scope>NUCLEOTIDE SEQUENCE</scope>
    <source>
        <strain evidence="2">5ac10</strain>
    </source>
</reference>
<accession>A0A975BCY9</accession>
<dbReference type="KEGG" id="dli:dnl_54710"/>
<keyword evidence="3" id="KW-1185">Reference proteome</keyword>
<evidence type="ECO:0000313" key="3">
    <source>
        <dbReference type="Proteomes" id="UP000663720"/>
    </source>
</evidence>
<sequence length="219" mass="25245">MTSKKYITMFFLVLGSFIITLSSAYGDIYWESEQVVTGIPGQPDKKKIIKNYFTPKYTRMDIGENVMIADFKTMTGYVLNTDDKMYLEMKMNDVGNIPEGLKKGIKVTPTNETRKIAGYNCRKYKISFMKREYEEWLSKEVNGYEELKSIDKKLSRIIRQNPLFQMGIIGKMDKLDGFPVQMIMPLGNGMTKIITLKKIDRRPLDSSVFKVPKGYSTSN</sequence>
<dbReference type="InterPro" id="IPR025524">
    <property type="entry name" value="DUF4412"/>
</dbReference>
<dbReference type="Pfam" id="PF14371">
    <property type="entry name" value="DUF4412"/>
    <property type="match status" value="1"/>
</dbReference>
<evidence type="ECO:0000313" key="2">
    <source>
        <dbReference type="EMBL" id="QTA83078.1"/>
    </source>
</evidence>
<proteinExistence type="predicted"/>
<dbReference type="RefSeq" id="WP_207688921.1">
    <property type="nucleotide sequence ID" value="NZ_CP061799.1"/>
</dbReference>
<dbReference type="EMBL" id="CP061799">
    <property type="protein sequence ID" value="QTA83078.1"/>
    <property type="molecule type" value="Genomic_DNA"/>
</dbReference>
<protein>
    <submittedName>
        <fullName evidence="2">DUF4412</fullName>
    </submittedName>
</protein>